<accession>V8G414</accession>
<evidence type="ECO:0000256" key="1">
    <source>
        <dbReference type="ARBA" id="ARBA00004202"/>
    </source>
</evidence>
<comment type="similarity">
    <text evidence="2">Belongs to the ABC transporter superfamily.</text>
</comment>
<feature type="domain" description="ABC transporter" evidence="11">
    <location>
        <begin position="2"/>
        <end position="236"/>
    </location>
</feature>
<dbReference type="InterPro" id="IPR051535">
    <property type="entry name" value="Siderophore_ABC-ATPase"/>
</dbReference>
<dbReference type="Pfam" id="PF00005">
    <property type="entry name" value="ABC_tran"/>
    <property type="match status" value="1"/>
</dbReference>
<dbReference type="PATRIC" id="fig|1414851.3.peg.1378"/>
<dbReference type="GO" id="GO:0005886">
    <property type="term" value="C:plasma membrane"/>
    <property type="evidence" value="ECO:0007669"/>
    <property type="project" value="UniProtKB-SubCell"/>
</dbReference>
<dbReference type="SMART" id="SM00382">
    <property type="entry name" value="AAA"/>
    <property type="match status" value="1"/>
</dbReference>
<keyword evidence="4" id="KW-1003">Cell membrane</keyword>
<keyword evidence="8" id="KW-0408">Iron</keyword>
<comment type="subcellular location">
    <subcellularLocation>
        <location evidence="1">Cell membrane</location>
        <topology evidence="1">Peripheral membrane protein</topology>
    </subcellularLocation>
</comment>
<dbReference type="FunFam" id="3.40.50.300:FF:000134">
    <property type="entry name" value="Iron-enterobactin ABC transporter ATP-binding protein"/>
    <property type="match status" value="1"/>
</dbReference>
<dbReference type="OrthoDB" id="5296765at2"/>
<dbReference type="PROSITE" id="PS50893">
    <property type="entry name" value="ABC_TRANSPORTER_2"/>
    <property type="match status" value="1"/>
</dbReference>
<evidence type="ECO:0000256" key="2">
    <source>
        <dbReference type="ARBA" id="ARBA00005417"/>
    </source>
</evidence>
<dbReference type="GO" id="GO:0006826">
    <property type="term" value="P:iron ion transport"/>
    <property type="evidence" value="ECO:0007669"/>
    <property type="project" value="UniProtKB-KW"/>
</dbReference>
<evidence type="ECO:0000313" key="13">
    <source>
        <dbReference type="Proteomes" id="UP000018766"/>
    </source>
</evidence>
<keyword evidence="13" id="KW-1185">Reference proteome</keyword>
<evidence type="ECO:0000256" key="6">
    <source>
        <dbReference type="ARBA" id="ARBA00022741"/>
    </source>
</evidence>
<gene>
    <name evidence="12" type="ORF">V757_06720</name>
</gene>
<dbReference type="Proteomes" id="UP000018766">
    <property type="component" value="Unassembled WGS sequence"/>
</dbReference>
<dbReference type="SUPFAM" id="SSF52540">
    <property type="entry name" value="P-loop containing nucleoside triphosphate hydrolases"/>
    <property type="match status" value="1"/>
</dbReference>
<dbReference type="PANTHER" id="PTHR42771:SF3">
    <property type="entry name" value="PETROBACTIN IMPORT ATP-BINDING PROTEIN YCLP"/>
    <property type="match status" value="1"/>
</dbReference>
<name>V8G414_9BURK</name>
<organism evidence="12 13">
    <name type="scientific">Pelistega indica</name>
    <dbReference type="NCBI Taxonomy" id="1414851"/>
    <lineage>
        <taxon>Bacteria</taxon>
        <taxon>Pseudomonadati</taxon>
        <taxon>Pseudomonadota</taxon>
        <taxon>Betaproteobacteria</taxon>
        <taxon>Burkholderiales</taxon>
        <taxon>Alcaligenaceae</taxon>
        <taxon>Pelistega</taxon>
    </lineage>
</organism>
<keyword evidence="7 12" id="KW-0067">ATP-binding</keyword>
<dbReference type="Gene3D" id="3.40.50.300">
    <property type="entry name" value="P-loop containing nucleotide triphosphate hydrolases"/>
    <property type="match status" value="1"/>
</dbReference>
<evidence type="ECO:0000313" key="12">
    <source>
        <dbReference type="EMBL" id="ETD71170.1"/>
    </source>
</evidence>
<evidence type="ECO:0000256" key="4">
    <source>
        <dbReference type="ARBA" id="ARBA00022475"/>
    </source>
</evidence>
<keyword evidence="9" id="KW-0406">Ion transport</keyword>
<evidence type="ECO:0000256" key="9">
    <source>
        <dbReference type="ARBA" id="ARBA00023065"/>
    </source>
</evidence>
<evidence type="ECO:0000256" key="7">
    <source>
        <dbReference type="ARBA" id="ARBA00022840"/>
    </source>
</evidence>
<evidence type="ECO:0000259" key="11">
    <source>
        <dbReference type="PROSITE" id="PS50893"/>
    </source>
</evidence>
<dbReference type="InterPro" id="IPR027417">
    <property type="entry name" value="P-loop_NTPase"/>
</dbReference>
<dbReference type="PANTHER" id="PTHR42771">
    <property type="entry name" value="IRON(3+)-HYDROXAMATE IMPORT ATP-BINDING PROTEIN FHUC"/>
    <property type="match status" value="1"/>
</dbReference>
<dbReference type="CDD" id="cd03214">
    <property type="entry name" value="ABC_Iron-Siderophores_B12_Hemin"/>
    <property type="match status" value="1"/>
</dbReference>
<dbReference type="RefSeq" id="WP_023951032.1">
    <property type="nucleotide sequence ID" value="NZ_AYSV01000084.1"/>
</dbReference>
<evidence type="ECO:0000256" key="5">
    <source>
        <dbReference type="ARBA" id="ARBA00022496"/>
    </source>
</evidence>
<keyword evidence="3" id="KW-0813">Transport</keyword>
<dbReference type="EMBL" id="AYSV01000084">
    <property type="protein sequence ID" value="ETD71170.1"/>
    <property type="molecule type" value="Genomic_DNA"/>
</dbReference>
<sequence>MFEIQNISKKYANKFVLKDVSVSFPQTSITSLIGPNGAGKSTLLMMIAKLIRPSSGKILLNGSDIESISFMDYAKKVATQLQSLDNKFRLTVRELVEFGRFPYGKGFLNNQDKKITEEAIDFLKLNEIANEPLYELSGGQKQMSYLAMAIAQDTPYLLLDEPLNNLDMKHSVELMQALHYLCTTKKKTIILVIHDINFASNYSDYIVALKEGTIFAQGTPAEIIKNTTLSDLYCINFDIFQKNNSIFCNYFKQPEAYHEI</sequence>
<dbReference type="GO" id="GO:0016887">
    <property type="term" value="F:ATP hydrolysis activity"/>
    <property type="evidence" value="ECO:0007669"/>
    <property type="project" value="InterPro"/>
</dbReference>
<reference evidence="12 13" key="1">
    <citation type="submission" date="2013-11" db="EMBL/GenBank/DDBJ databases">
        <title>Genomic analysis of Pelistega sp. HM-7.</title>
        <authorList>
            <person name="Kumbhare S.V."/>
            <person name="Shetty S.A."/>
            <person name="Sharma O."/>
            <person name="Dhotre D.P."/>
        </authorList>
    </citation>
    <scope>NUCLEOTIDE SEQUENCE [LARGE SCALE GENOMIC DNA]</scope>
    <source>
        <strain evidence="12 13">HM-7</strain>
    </source>
</reference>
<protein>
    <submittedName>
        <fullName evidence="12">Iron ABC transporter ATP-binding protein</fullName>
    </submittedName>
</protein>
<keyword evidence="10" id="KW-0472">Membrane</keyword>
<dbReference type="GO" id="GO:0005524">
    <property type="term" value="F:ATP binding"/>
    <property type="evidence" value="ECO:0007669"/>
    <property type="project" value="UniProtKB-KW"/>
</dbReference>
<keyword evidence="6" id="KW-0547">Nucleotide-binding</keyword>
<keyword evidence="5" id="KW-0410">Iron transport</keyword>
<evidence type="ECO:0000256" key="10">
    <source>
        <dbReference type="ARBA" id="ARBA00023136"/>
    </source>
</evidence>
<dbReference type="InterPro" id="IPR003593">
    <property type="entry name" value="AAA+_ATPase"/>
</dbReference>
<proteinExistence type="inferred from homology"/>
<dbReference type="InterPro" id="IPR003439">
    <property type="entry name" value="ABC_transporter-like_ATP-bd"/>
</dbReference>
<evidence type="ECO:0000256" key="8">
    <source>
        <dbReference type="ARBA" id="ARBA00023004"/>
    </source>
</evidence>
<comment type="caution">
    <text evidence="12">The sequence shown here is derived from an EMBL/GenBank/DDBJ whole genome shotgun (WGS) entry which is preliminary data.</text>
</comment>
<evidence type="ECO:0000256" key="3">
    <source>
        <dbReference type="ARBA" id="ARBA00022448"/>
    </source>
</evidence>
<dbReference type="AlphaFoldDB" id="V8G414"/>